<dbReference type="InterPro" id="IPR051172">
    <property type="entry name" value="Chlamydia_OmcB"/>
</dbReference>
<evidence type="ECO:0000259" key="2">
    <source>
        <dbReference type="Pfam" id="PF01345"/>
    </source>
</evidence>
<dbReference type="InterPro" id="IPR013783">
    <property type="entry name" value="Ig-like_fold"/>
</dbReference>
<organism evidence="3 4">
    <name type="scientific">Algoriphagus locisalis</name>
    <dbReference type="NCBI Taxonomy" id="305507"/>
    <lineage>
        <taxon>Bacteria</taxon>
        <taxon>Pseudomonadati</taxon>
        <taxon>Bacteroidota</taxon>
        <taxon>Cytophagia</taxon>
        <taxon>Cytophagales</taxon>
        <taxon>Cyclobacteriaceae</taxon>
        <taxon>Algoriphagus</taxon>
    </lineage>
</organism>
<dbReference type="NCBIfam" id="TIGR01451">
    <property type="entry name" value="B_ant_repeat"/>
    <property type="match status" value="2"/>
</dbReference>
<dbReference type="Pfam" id="PF13585">
    <property type="entry name" value="CHU_C"/>
    <property type="match status" value="1"/>
</dbReference>
<dbReference type="OrthoDB" id="904955at2"/>
<gene>
    <name evidence="3" type="ORF">SAMN04489724_2855</name>
</gene>
<dbReference type="Pfam" id="PF03382">
    <property type="entry name" value="DUF285"/>
    <property type="match status" value="3"/>
</dbReference>
<sequence>MKLTPFLIFSFKFLVLMIIINIGFSFLNQAFAQEKPFVFKWNVHEGDYPQVGFSVYGTGLTIDWGNGKSLTIPDANEGMGVSNFYDNPGEYTISISGSLTRVSLESYLNPGQPYHLEEIVQWGGVEWNSMEDMFNGTDVQFGISSIDKPDLSQVTSLARMFRNARFDENLGDWDIRMITDMSEIFSGSTLSPQNYDATLIGWASQNVQRNVVVGAEGLVFCEGKVARQKLIDEYGWTFVGDVEFCEHLTQRPFIFSVSPDINEGNFSFTLQGTDVLMKVIESTSLGDIKSTYYKFLPEGGLYRIETFNQVTIEVYGGLTSADLKLWPNIGIVQQWGDIKWKNLDSFGFELNISTHDLPDLSGVSSLYYTLAGSYSVPFNLEEWDVSTISVMNGTFGGAPLNVDLGSWDIRNIIDMARIFDGSSLSQENYDKTLIGWASQDVKRNVMVGAEGLTFCEGKAARQKLIDEYGWTFVGDALAEECQVDDPDAFVTIWGATNKEIYIPTADPNYSYNYTIDWGDGTIEEGLTGRGFHRYDNTGPYKISITGQFPKLWINGIASNPSKIISVEQWGAIQWKDGSKAFEEGEFMDINATDAPDLSQAFTLNEMFYKTGITTPDLNNWDVSTIENFEQMFSNARLFNGKIDQWNMRSALSLAHMFYEADKFNQDISGWDMSSVVNISYMFAEADLFNQPIGSWEFNNLQNLNKTFENAVSFDQSLANWDISSVISMEGIFDGSGLSQENYDATLIGWASQNVQRNVVVGAEGLTFCAGKAARQKLIDDYLWRFEGDAEATDCKELITGITFEDATFTYDGTLKTITIIGELPDGVTVTYENNTGTEVGSQTATAYLDGGENYEDLTLTATLTIEEGEAPTATASDIQVENREVCAGEIVLLEAISTSVTNPVFTFYLDADLTQKIESSEIEVFQDTQVFVTVKGDGVNENLPEEAVIIDIKVNLVEAPVFLVSSQEFCSENMPTLDDLVVEPITSGATMEYYASLESNEPLAWNTPLENKTYYAEVYDGVNGCGSARVPITAVLKTCEQEPGEKLPIDGITFADATFIYDGTEKSIQISGNLPTGVTVTYENNTRTEIGSQTATAKLDGGESYENLTLIATLTIVEGEVPTATASDIQVTELEVCLGEVLDLTASSTTVTSPIFTFYLDEQLTQKIEDDKIQILGDTQIFVTVKGSGINENIPGEAAVWQIAVRTVEPPVFLMVTQEFCVEDKATLAQIVVQGIGEEEQLNYYSSEDASEPLAMSALLESKTYFAEKVDLLSGCSSVRIPVVVEVNTCPQESINFSISKTADVSTVLPGGQITYTITIQNDSDQSTGQLNVSDQLNEFLTFISASHNGQLNGENEVTWTVDNLEAGASIQLNLLVEVSLDVPVDQVISNVAEGKLVDDPEQVKPSNTVEVLVDGVAQTAVSIQKNQSVNGEISPGESIEYQITVTNTGESPAFDLVIEDVFPQELVLTNASTGAEVENSKVTWYLEELAAGQSVSFTLSFDVLGEQGSLINFASASGENFPAVSDQTDPVTIKEIPSPDLMIYLESAPEMVLKGKEYQIKIQVVNTGSVGSGPLAVDHYFSDLVGYVRVSSEVGDISYDSSNKYLIWTIDEISPGDTLELILELKANEEGLVENFFQVYSDTPDPDYSNNELVFTINQSELRIPNVFTPNGDGINESWRIEQLNELFASNQLVVFDRMGKTVFSTDNYQNDWSGTGLTRGTYFYELTTIDFEGNSYQFSGFVTLIY</sequence>
<feature type="domain" description="DUF11" evidence="2">
    <location>
        <begin position="1423"/>
        <end position="1521"/>
    </location>
</feature>
<keyword evidence="4" id="KW-1185">Reference proteome</keyword>
<protein>
    <submittedName>
        <fullName evidence="3">Conserved repeat domain-containing protein/gliding motility-associated C-terminal domain-containing protein</fullName>
    </submittedName>
</protein>
<dbReference type="Gene3D" id="2.60.40.10">
    <property type="entry name" value="Immunoglobulins"/>
    <property type="match status" value="1"/>
</dbReference>
<keyword evidence="1" id="KW-1133">Transmembrane helix</keyword>
<feature type="domain" description="DUF11" evidence="2">
    <location>
        <begin position="1541"/>
        <end position="1657"/>
    </location>
</feature>
<keyword evidence="1" id="KW-0812">Transmembrane</keyword>
<dbReference type="PANTHER" id="PTHR34819">
    <property type="entry name" value="LARGE CYSTEINE-RICH PERIPLASMIC PROTEIN OMCB"/>
    <property type="match status" value="1"/>
</dbReference>
<name>A0A1I7BYL6_9BACT</name>
<proteinExistence type="predicted"/>
<dbReference type="InterPro" id="IPR005046">
    <property type="entry name" value="DUF285"/>
</dbReference>
<dbReference type="Proteomes" id="UP000199673">
    <property type="component" value="Unassembled WGS sequence"/>
</dbReference>
<dbReference type="RefSeq" id="WP_091694308.1">
    <property type="nucleotide sequence ID" value="NZ_FPBF01000003.1"/>
</dbReference>
<accession>A0A1I7BYL6</accession>
<dbReference type="Pfam" id="PF01345">
    <property type="entry name" value="DUF11"/>
    <property type="match status" value="3"/>
</dbReference>
<feature type="transmembrane region" description="Helical" evidence="1">
    <location>
        <begin position="7"/>
        <end position="27"/>
    </location>
</feature>
<dbReference type="STRING" id="305507.SAMN04489724_2855"/>
<dbReference type="EMBL" id="FPBF01000003">
    <property type="protein sequence ID" value="SFT92261.1"/>
    <property type="molecule type" value="Genomic_DNA"/>
</dbReference>
<dbReference type="InterPro" id="IPR026341">
    <property type="entry name" value="T9SS_type_B"/>
</dbReference>
<keyword evidence="1" id="KW-0472">Membrane</keyword>
<evidence type="ECO:0000313" key="3">
    <source>
        <dbReference type="EMBL" id="SFT92261.1"/>
    </source>
</evidence>
<evidence type="ECO:0000313" key="4">
    <source>
        <dbReference type="Proteomes" id="UP000199673"/>
    </source>
</evidence>
<dbReference type="InterPro" id="IPR001434">
    <property type="entry name" value="OmcB-like_DUF11"/>
</dbReference>
<evidence type="ECO:0000256" key="1">
    <source>
        <dbReference type="SAM" id="Phobius"/>
    </source>
</evidence>
<dbReference type="NCBIfam" id="TIGR04131">
    <property type="entry name" value="Bac_Flav_CTERM"/>
    <property type="match status" value="1"/>
</dbReference>
<dbReference type="InterPro" id="IPR047589">
    <property type="entry name" value="DUF11_rpt"/>
</dbReference>
<reference evidence="4" key="1">
    <citation type="submission" date="2016-10" db="EMBL/GenBank/DDBJ databases">
        <authorList>
            <person name="Varghese N."/>
            <person name="Submissions S."/>
        </authorList>
    </citation>
    <scope>NUCLEOTIDE SEQUENCE [LARGE SCALE GENOMIC DNA]</scope>
    <source>
        <strain evidence="4">DSM 23445</strain>
    </source>
</reference>
<feature type="domain" description="DUF11" evidence="2">
    <location>
        <begin position="1298"/>
        <end position="1398"/>
    </location>
</feature>